<dbReference type="PROSITE" id="PS52035">
    <property type="entry name" value="PEPTIDASE_M14"/>
    <property type="match status" value="1"/>
</dbReference>
<keyword evidence="4" id="KW-1185">Reference proteome</keyword>
<proteinExistence type="inferred from homology"/>
<comment type="caution">
    <text evidence="1">Lacks conserved residue(s) required for the propagation of feature annotation.</text>
</comment>
<name>A0ABW2A7T9_9GAMM</name>
<comment type="similarity">
    <text evidence="1">Belongs to the peptidase M14 family.</text>
</comment>
<dbReference type="InterPro" id="IPR000834">
    <property type="entry name" value="Peptidase_M14"/>
</dbReference>
<dbReference type="EMBL" id="JBHSWE010000001">
    <property type="protein sequence ID" value="MFC6673470.1"/>
    <property type="molecule type" value="Genomic_DNA"/>
</dbReference>
<organism evidence="3 4">
    <name type="scientific">Marinobacterium aestuariivivens</name>
    <dbReference type="NCBI Taxonomy" id="1698799"/>
    <lineage>
        <taxon>Bacteria</taxon>
        <taxon>Pseudomonadati</taxon>
        <taxon>Pseudomonadota</taxon>
        <taxon>Gammaproteobacteria</taxon>
        <taxon>Oceanospirillales</taxon>
        <taxon>Oceanospirillaceae</taxon>
        <taxon>Marinobacterium</taxon>
    </lineage>
</organism>
<evidence type="ECO:0000259" key="2">
    <source>
        <dbReference type="PROSITE" id="PS52035"/>
    </source>
</evidence>
<evidence type="ECO:0000313" key="4">
    <source>
        <dbReference type="Proteomes" id="UP001596422"/>
    </source>
</evidence>
<evidence type="ECO:0000256" key="1">
    <source>
        <dbReference type="PROSITE-ProRule" id="PRU01379"/>
    </source>
</evidence>
<sequence>MPSLPASARPDAIDETLSQTRYYRRRLPELHRLERLIRKGGQHIETTVLAEIRDGDLALPLYALRLGSRRSDAPVLLLTGGIHGVERIGSQLLLSQLATLISRLQWDEGLQQDLERIRLVFCPLINPVGMAHGWRSNGNGVDLMRNAPLDAETPGPWPLAGHRIGRWLPWYRGRRDTPMQPEAQALCELVRSEIDGAPFSLALDCHSGFGMRDRLWFPYAGSNRLLEHAAEVHALARLFERAQPHHPYVFEPQCHQYRTHGDLWDYLYRQQLAHREQVFLPLTLEMGSWLWVRKNLRQLTSFTGLFNPLVPHRHKRILRRHSLLLDFLIRATRSWQYWLPQDDERVFHQRQAQRRWSRTGNG</sequence>
<dbReference type="RefSeq" id="WP_379911877.1">
    <property type="nucleotide sequence ID" value="NZ_JBHSWE010000001.1"/>
</dbReference>
<accession>A0ABW2A7T9</accession>
<dbReference type="SUPFAM" id="SSF53187">
    <property type="entry name" value="Zn-dependent exopeptidases"/>
    <property type="match status" value="1"/>
</dbReference>
<dbReference type="Proteomes" id="UP001596422">
    <property type="component" value="Unassembled WGS sequence"/>
</dbReference>
<dbReference type="Gene3D" id="3.40.630.10">
    <property type="entry name" value="Zn peptidases"/>
    <property type="match status" value="1"/>
</dbReference>
<protein>
    <submittedName>
        <fullName evidence="3">DUF2817 domain-containing protein</fullName>
    </submittedName>
</protein>
<dbReference type="Pfam" id="PF00246">
    <property type="entry name" value="Peptidase_M14"/>
    <property type="match status" value="1"/>
</dbReference>
<comment type="caution">
    <text evidence="3">The sequence shown here is derived from an EMBL/GenBank/DDBJ whole genome shotgun (WGS) entry which is preliminary data.</text>
</comment>
<gene>
    <name evidence="3" type="ORF">ACFQDL_27820</name>
</gene>
<reference evidence="4" key="1">
    <citation type="journal article" date="2019" name="Int. J. Syst. Evol. Microbiol.">
        <title>The Global Catalogue of Microorganisms (GCM) 10K type strain sequencing project: providing services to taxonomists for standard genome sequencing and annotation.</title>
        <authorList>
            <consortium name="The Broad Institute Genomics Platform"/>
            <consortium name="The Broad Institute Genome Sequencing Center for Infectious Disease"/>
            <person name="Wu L."/>
            <person name="Ma J."/>
        </authorList>
    </citation>
    <scope>NUCLEOTIDE SEQUENCE [LARGE SCALE GENOMIC DNA]</scope>
    <source>
        <strain evidence="4">NBRC 111756</strain>
    </source>
</reference>
<evidence type="ECO:0000313" key="3">
    <source>
        <dbReference type="EMBL" id="MFC6673470.1"/>
    </source>
</evidence>
<feature type="domain" description="Peptidase M14" evidence="2">
    <location>
        <begin position="21"/>
        <end position="303"/>
    </location>
</feature>